<keyword evidence="8" id="KW-1185">Reference proteome</keyword>
<dbReference type="InterPro" id="IPR000757">
    <property type="entry name" value="Beta-glucanase-like"/>
</dbReference>
<feature type="domain" description="GH16" evidence="6">
    <location>
        <begin position="1"/>
        <end position="141"/>
    </location>
</feature>
<organism evidence="7 8">
    <name type="scientific">Actinidia rufa</name>
    <dbReference type="NCBI Taxonomy" id="165716"/>
    <lineage>
        <taxon>Eukaryota</taxon>
        <taxon>Viridiplantae</taxon>
        <taxon>Streptophyta</taxon>
        <taxon>Embryophyta</taxon>
        <taxon>Tracheophyta</taxon>
        <taxon>Spermatophyta</taxon>
        <taxon>Magnoliopsida</taxon>
        <taxon>eudicotyledons</taxon>
        <taxon>Gunneridae</taxon>
        <taxon>Pentapetalae</taxon>
        <taxon>asterids</taxon>
        <taxon>Ericales</taxon>
        <taxon>Actinidiaceae</taxon>
        <taxon>Actinidia</taxon>
    </lineage>
</organism>
<dbReference type="Gene3D" id="2.60.120.200">
    <property type="match status" value="1"/>
</dbReference>
<evidence type="ECO:0000256" key="1">
    <source>
        <dbReference type="ARBA" id="ARBA00022679"/>
    </source>
</evidence>
<dbReference type="InterPro" id="IPR013320">
    <property type="entry name" value="ConA-like_dom_sf"/>
</dbReference>
<evidence type="ECO:0000256" key="4">
    <source>
        <dbReference type="ARBA" id="ARBA00033478"/>
    </source>
</evidence>
<evidence type="ECO:0000256" key="3">
    <source>
        <dbReference type="ARBA" id="ARBA00023295"/>
    </source>
</evidence>
<dbReference type="OrthoDB" id="2015456at2759"/>
<reference evidence="7 8" key="1">
    <citation type="submission" date="2019-07" db="EMBL/GenBank/DDBJ databases">
        <title>De Novo Assembly of kiwifruit Actinidia rufa.</title>
        <authorList>
            <person name="Sugita-Konishi S."/>
            <person name="Sato K."/>
            <person name="Mori E."/>
            <person name="Abe Y."/>
            <person name="Kisaki G."/>
            <person name="Hamano K."/>
            <person name="Suezawa K."/>
            <person name="Otani M."/>
            <person name="Fukuda T."/>
            <person name="Manabe T."/>
            <person name="Gomi K."/>
            <person name="Tabuchi M."/>
            <person name="Akimitsu K."/>
            <person name="Kataoka I."/>
        </authorList>
    </citation>
    <scope>NUCLEOTIDE SEQUENCE [LARGE SCALE GENOMIC DNA]</scope>
    <source>
        <strain evidence="8">cv. Fuchu</strain>
    </source>
</reference>
<dbReference type="Proteomes" id="UP000585474">
    <property type="component" value="Unassembled WGS sequence"/>
</dbReference>
<comment type="caution">
    <text evidence="7">The sequence shown here is derived from an EMBL/GenBank/DDBJ whole genome shotgun (WGS) entry which is preliminary data.</text>
</comment>
<evidence type="ECO:0000256" key="2">
    <source>
        <dbReference type="ARBA" id="ARBA00022801"/>
    </source>
</evidence>
<keyword evidence="4" id="KW-0292">Fruit ripening</keyword>
<accession>A0A7J0H3M9</accession>
<dbReference type="AlphaFoldDB" id="A0A7J0H3M9"/>
<dbReference type="PANTHER" id="PTHR31062">
    <property type="entry name" value="XYLOGLUCAN ENDOTRANSGLUCOSYLASE/HYDROLASE PROTEIN 8-RELATED"/>
    <property type="match status" value="1"/>
</dbReference>
<evidence type="ECO:0000256" key="5">
    <source>
        <dbReference type="RuleBase" id="RU361120"/>
    </source>
</evidence>
<dbReference type="GO" id="GO:0004553">
    <property type="term" value="F:hydrolase activity, hydrolyzing O-glycosyl compounds"/>
    <property type="evidence" value="ECO:0007669"/>
    <property type="project" value="InterPro"/>
</dbReference>
<keyword evidence="3 5" id="KW-0326">Glycosidase</keyword>
<comment type="PTM">
    <text evidence="5">Contains at least one intrachain disulfide bond essential for its enzymatic activity.</text>
</comment>
<keyword evidence="5" id="KW-0964">Secreted</keyword>
<dbReference type="GO" id="GO:0071555">
    <property type="term" value="P:cell wall organization"/>
    <property type="evidence" value="ECO:0007669"/>
    <property type="project" value="UniProtKB-KW"/>
</dbReference>
<evidence type="ECO:0000313" key="8">
    <source>
        <dbReference type="Proteomes" id="UP000585474"/>
    </source>
</evidence>
<dbReference type="Pfam" id="PF06955">
    <property type="entry name" value="XET_C"/>
    <property type="match status" value="1"/>
</dbReference>
<evidence type="ECO:0000313" key="7">
    <source>
        <dbReference type="EMBL" id="GFZ17601.1"/>
    </source>
</evidence>
<sequence>MRMKISNKPSGGVISSFFLIAPASNNPSAPNSRGNHDEFDFEFLGTGNAAFLQTNVFANDDGHREQKIQLWFDPSQDFHTYELVWNPNQIAFNVDGRPVRVFNKGPGVNFASRAMHVEASIWNVSWAGVVDWSKGPFIAYYQGFDIVANQTSSNSFCKASLSDGTVEKNWELSPKQQRQYEEIRKKYLIWDYCSDKSRDHPECEN</sequence>
<proteinExistence type="inferred from homology"/>
<keyword evidence="5" id="KW-0134">Cell wall</keyword>
<dbReference type="GO" id="GO:0044042">
    <property type="term" value="P:glucan metabolic process"/>
    <property type="evidence" value="ECO:0007669"/>
    <property type="project" value="InterPro"/>
</dbReference>
<evidence type="ECO:0000259" key="6">
    <source>
        <dbReference type="PROSITE" id="PS51762"/>
    </source>
</evidence>
<dbReference type="EMBL" id="BJWL01000026">
    <property type="protein sequence ID" value="GFZ17601.1"/>
    <property type="molecule type" value="Genomic_DNA"/>
</dbReference>
<dbReference type="InterPro" id="IPR044791">
    <property type="entry name" value="Beta-glucanase/XTH"/>
</dbReference>
<comment type="similarity">
    <text evidence="5">Belongs to the glycosyl hydrolase 16 family.</text>
</comment>
<gene>
    <name evidence="7" type="ORF">Acr_26g0008710</name>
</gene>
<dbReference type="PROSITE" id="PS51762">
    <property type="entry name" value="GH16_2"/>
    <property type="match status" value="1"/>
</dbReference>
<name>A0A7J0H3M9_9ERIC</name>
<comment type="subcellular location">
    <subcellularLocation>
        <location evidence="5">Secreted</location>
        <location evidence="5">Cell wall</location>
    </subcellularLocation>
    <subcellularLocation>
        <location evidence="5">Secreted</location>
        <location evidence="5">Extracellular space</location>
        <location evidence="5">Apoplast</location>
    </subcellularLocation>
</comment>
<keyword evidence="5" id="KW-0052">Apoplast</keyword>
<keyword evidence="2 5" id="KW-0378">Hydrolase</keyword>
<dbReference type="GO" id="GO:0048046">
    <property type="term" value="C:apoplast"/>
    <property type="evidence" value="ECO:0007669"/>
    <property type="project" value="UniProtKB-SubCell"/>
</dbReference>
<comment type="function">
    <text evidence="5">Catalyzes xyloglucan endohydrolysis (XEH) and/or endotransglycosylation (XET). Cleaves and religates xyloglucan polymers, an essential constituent of the primary cell wall, and thereby participates in cell wall construction of growing tissues.</text>
</comment>
<dbReference type="SUPFAM" id="SSF49899">
    <property type="entry name" value="Concanavalin A-like lectins/glucanases"/>
    <property type="match status" value="1"/>
</dbReference>
<dbReference type="GO" id="GO:0016762">
    <property type="term" value="F:xyloglucan:xyloglucosyl transferase activity"/>
    <property type="evidence" value="ECO:0007669"/>
    <property type="project" value="UniProtKB-EC"/>
</dbReference>
<dbReference type="EC" id="2.4.1.207" evidence="5"/>
<protein>
    <recommendedName>
        <fullName evidence="5">Xyloglucan endotransglucosylase/hydrolase</fullName>
        <ecNumber evidence="5">2.4.1.207</ecNumber>
    </recommendedName>
</protein>
<keyword evidence="5" id="KW-0961">Cell wall biogenesis/degradation</keyword>
<keyword evidence="1 5" id="KW-0808">Transferase</keyword>
<dbReference type="InterPro" id="IPR010713">
    <property type="entry name" value="XET_C"/>
</dbReference>
<dbReference type="Pfam" id="PF00722">
    <property type="entry name" value="Glyco_hydro_16"/>
    <property type="match status" value="1"/>
</dbReference>
<dbReference type="GO" id="GO:0009835">
    <property type="term" value="P:fruit ripening"/>
    <property type="evidence" value="ECO:0007669"/>
    <property type="project" value="UniProtKB-KW"/>
</dbReference>